<organism evidence="1 2">
    <name type="scientific">Trematosphaeria pertusa</name>
    <dbReference type="NCBI Taxonomy" id="390896"/>
    <lineage>
        <taxon>Eukaryota</taxon>
        <taxon>Fungi</taxon>
        <taxon>Dikarya</taxon>
        <taxon>Ascomycota</taxon>
        <taxon>Pezizomycotina</taxon>
        <taxon>Dothideomycetes</taxon>
        <taxon>Pleosporomycetidae</taxon>
        <taxon>Pleosporales</taxon>
        <taxon>Massarineae</taxon>
        <taxon>Trematosphaeriaceae</taxon>
        <taxon>Trematosphaeria</taxon>
    </lineage>
</organism>
<proteinExistence type="predicted"/>
<protein>
    <recommendedName>
        <fullName evidence="3">F-box domain-containing protein</fullName>
    </recommendedName>
</protein>
<sequence>MVSEYWYGLATIIRQSPNIQHVCVVSVESGDLSLWNYLIPPDEPTHKDKKIAGHGFPRLHTLVLQIHMKEDYGSAPSGASFSRMCCSLGSVPGLARLHASGVVSSPPPVLIHGDFKSLRHIEITECTTVLDQVDQLLEACNDLEHFACQWAFLDCSIDCPMDVLPGLLKHKETLVTLHLDLREVRFFSDLHHEIRFSSLPRLTAIREAKLDYTCLLDDYIVYSNSAVPSKGLHRTAPILPASLEHLTMLLTFRWPHDDSEYVDHLLVLYQLVKDVADLLPRLREVVVQYKNGKDDEVASSASAWAERFNGLGIRFSLVKEADSLT</sequence>
<gene>
    <name evidence="1" type="ORF">BU26DRAFT_432360</name>
</gene>
<dbReference type="EMBL" id="ML987199">
    <property type="protein sequence ID" value="KAF2246327.1"/>
    <property type="molecule type" value="Genomic_DNA"/>
</dbReference>
<accession>A0A6A6I7Q8</accession>
<dbReference type="OrthoDB" id="2520703at2759"/>
<evidence type="ECO:0008006" key="3">
    <source>
        <dbReference type="Google" id="ProtNLM"/>
    </source>
</evidence>
<dbReference type="RefSeq" id="XP_033681331.1">
    <property type="nucleotide sequence ID" value="XM_033823969.1"/>
</dbReference>
<dbReference type="AlphaFoldDB" id="A0A6A6I7Q8"/>
<evidence type="ECO:0000313" key="2">
    <source>
        <dbReference type="Proteomes" id="UP000800094"/>
    </source>
</evidence>
<evidence type="ECO:0000313" key="1">
    <source>
        <dbReference type="EMBL" id="KAF2246327.1"/>
    </source>
</evidence>
<dbReference type="Proteomes" id="UP000800094">
    <property type="component" value="Unassembled WGS sequence"/>
</dbReference>
<dbReference type="GeneID" id="54577299"/>
<name>A0A6A6I7Q8_9PLEO</name>
<reference evidence="1" key="1">
    <citation type="journal article" date="2020" name="Stud. Mycol.">
        <title>101 Dothideomycetes genomes: a test case for predicting lifestyles and emergence of pathogens.</title>
        <authorList>
            <person name="Haridas S."/>
            <person name="Albert R."/>
            <person name="Binder M."/>
            <person name="Bloem J."/>
            <person name="Labutti K."/>
            <person name="Salamov A."/>
            <person name="Andreopoulos B."/>
            <person name="Baker S."/>
            <person name="Barry K."/>
            <person name="Bills G."/>
            <person name="Bluhm B."/>
            <person name="Cannon C."/>
            <person name="Castanera R."/>
            <person name="Culley D."/>
            <person name="Daum C."/>
            <person name="Ezra D."/>
            <person name="Gonzalez J."/>
            <person name="Henrissat B."/>
            <person name="Kuo A."/>
            <person name="Liang C."/>
            <person name="Lipzen A."/>
            <person name="Lutzoni F."/>
            <person name="Magnuson J."/>
            <person name="Mondo S."/>
            <person name="Nolan M."/>
            <person name="Ohm R."/>
            <person name="Pangilinan J."/>
            <person name="Park H.-J."/>
            <person name="Ramirez L."/>
            <person name="Alfaro M."/>
            <person name="Sun H."/>
            <person name="Tritt A."/>
            <person name="Yoshinaga Y."/>
            <person name="Zwiers L.-H."/>
            <person name="Turgeon B."/>
            <person name="Goodwin S."/>
            <person name="Spatafora J."/>
            <person name="Crous P."/>
            <person name="Grigoriev I."/>
        </authorList>
    </citation>
    <scope>NUCLEOTIDE SEQUENCE</scope>
    <source>
        <strain evidence="1">CBS 122368</strain>
    </source>
</reference>
<keyword evidence="2" id="KW-1185">Reference proteome</keyword>